<name>A0A8B8NBQ5_9MYRT</name>
<sequence length="187" mass="19625">MVSDWWAPPQSNLPPTSQLSLLPSLSFSPSPVTRATSPPPSFTEPSSSSFVRGFCATTTPNLRPPLLAATATATVPTAVDRRTAPEDSDAGLPCFGSSELVSCTAASRRVGPPPAAVPSSSALPTALSTLSRPPFTVARPRTAARSPGDLPALFRVGPLFSRPPPRFSRTHRPPTTANRRPQPPIDP</sequence>
<accession>A0A8B8NBQ5</accession>
<dbReference type="AlphaFoldDB" id="A0A8B8NBQ5"/>
<dbReference type="KEGG" id="rarg:115733358"/>
<evidence type="ECO:0000313" key="2">
    <source>
        <dbReference type="Proteomes" id="UP000827889"/>
    </source>
</evidence>
<feature type="compositionally biased region" description="Low complexity" evidence="1">
    <location>
        <begin position="8"/>
        <end position="31"/>
    </location>
</feature>
<proteinExistence type="predicted"/>
<dbReference type="GeneID" id="115733358"/>
<feature type="region of interest" description="Disordered" evidence="1">
    <location>
        <begin position="1"/>
        <end position="50"/>
    </location>
</feature>
<reference evidence="3" key="2">
    <citation type="submission" date="2025-08" db="UniProtKB">
        <authorList>
            <consortium name="RefSeq"/>
        </authorList>
    </citation>
    <scope>IDENTIFICATION</scope>
    <source>
        <tissue evidence="3">Leaf</tissue>
    </source>
</reference>
<dbReference type="Proteomes" id="UP000827889">
    <property type="component" value="Chromosome 1"/>
</dbReference>
<keyword evidence="2" id="KW-1185">Reference proteome</keyword>
<feature type="region of interest" description="Disordered" evidence="1">
    <location>
        <begin position="139"/>
        <end position="187"/>
    </location>
</feature>
<dbReference type="RefSeq" id="XP_030519877.1">
    <property type="nucleotide sequence ID" value="XM_030664017.1"/>
</dbReference>
<organism evidence="2 3">
    <name type="scientific">Rhodamnia argentea</name>
    <dbReference type="NCBI Taxonomy" id="178133"/>
    <lineage>
        <taxon>Eukaryota</taxon>
        <taxon>Viridiplantae</taxon>
        <taxon>Streptophyta</taxon>
        <taxon>Embryophyta</taxon>
        <taxon>Tracheophyta</taxon>
        <taxon>Spermatophyta</taxon>
        <taxon>Magnoliopsida</taxon>
        <taxon>eudicotyledons</taxon>
        <taxon>Gunneridae</taxon>
        <taxon>Pentapetalae</taxon>
        <taxon>rosids</taxon>
        <taxon>malvids</taxon>
        <taxon>Myrtales</taxon>
        <taxon>Myrtaceae</taxon>
        <taxon>Myrtoideae</taxon>
        <taxon>Myrteae</taxon>
        <taxon>Australasian group</taxon>
        <taxon>Rhodamnia</taxon>
    </lineage>
</organism>
<evidence type="ECO:0000313" key="3">
    <source>
        <dbReference type="RefSeq" id="XP_030519877.1"/>
    </source>
</evidence>
<feature type="region of interest" description="Disordered" evidence="1">
    <location>
        <begin position="108"/>
        <end position="127"/>
    </location>
</feature>
<evidence type="ECO:0000256" key="1">
    <source>
        <dbReference type="SAM" id="MobiDB-lite"/>
    </source>
</evidence>
<gene>
    <name evidence="3" type="primary">LOC115733358</name>
</gene>
<protein>
    <submittedName>
        <fullName evidence="3">Proline-rich receptor-like protein kinase PERK8</fullName>
    </submittedName>
</protein>
<feature type="compositionally biased region" description="Low complexity" evidence="1">
    <location>
        <begin position="117"/>
        <end position="127"/>
    </location>
</feature>
<reference evidence="2" key="1">
    <citation type="submission" date="2025-05" db="UniProtKB">
        <authorList>
            <consortium name="RefSeq"/>
        </authorList>
    </citation>
    <scope>NUCLEOTIDE SEQUENCE [LARGE SCALE GENOMIC DNA]</scope>
</reference>